<accession>A0ABS4BQX0</accession>
<evidence type="ECO:0000313" key="3">
    <source>
        <dbReference type="Proteomes" id="UP000670776"/>
    </source>
</evidence>
<evidence type="ECO:0000259" key="1">
    <source>
        <dbReference type="Pfam" id="PF04230"/>
    </source>
</evidence>
<dbReference type="Pfam" id="PF04230">
    <property type="entry name" value="PS_pyruv_trans"/>
    <property type="match status" value="1"/>
</dbReference>
<keyword evidence="2" id="KW-0808">Transferase</keyword>
<protein>
    <submittedName>
        <fullName evidence="2">Polysaccharide pyruvyl transferase family protein</fullName>
    </submittedName>
</protein>
<dbReference type="RefSeq" id="WP_209651912.1">
    <property type="nucleotide sequence ID" value="NZ_JAGJCB010000001.1"/>
</dbReference>
<organism evidence="2 3">
    <name type="scientific">Mariniflexile gromovii</name>
    <dbReference type="NCBI Taxonomy" id="362523"/>
    <lineage>
        <taxon>Bacteria</taxon>
        <taxon>Pseudomonadati</taxon>
        <taxon>Bacteroidota</taxon>
        <taxon>Flavobacteriia</taxon>
        <taxon>Flavobacteriales</taxon>
        <taxon>Flavobacteriaceae</taxon>
        <taxon>Mariniflexile</taxon>
    </lineage>
</organism>
<feature type="domain" description="Polysaccharide pyruvyl transferase" evidence="1">
    <location>
        <begin position="13"/>
        <end position="306"/>
    </location>
</feature>
<proteinExistence type="predicted"/>
<evidence type="ECO:0000313" key="2">
    <source>
        <dbReference type="EMBL" id="MBP0902470.1"/>
    </source>
</evidence>
<dbReference type="InterPro" id="IPR007345">
    <property type="entry name" value="Polysacch_pyruvyl_Trfase"/>
</dbReference>
<gene>
    <name evidence="2" type="ORF">J8H85_01405</name>
</gene>
<dbReference type="GO" id="GO:0016740">
    <property type="term" value="F:transferase activity"/>
    <property type="evidence" value="ECO:0007669"/>
    <property type="project" value="UniProtKB-KW"/>
</dbReference>
<dbReference type="EMBL" id="JAGJCB010000001">
    <property type="protein sequence ID" value="MBP0902470.1"/>
    <property type="molecule type" value="Genomic_DNA"/>
</dbReference>
<keyword evidence="3" id="KW-1185">Reference proteome</keyword>
<comment type="caution">
    <text evidence="2">The sequence shown here is derived from an EMBL/GenBank/DDBJ whole genome shotgun (WGS) entry which is preliminary data.</text>
</comment>
<reference evidence="2 3" key="1">
    <citation type="submission" date="2021-04" db="EMBL/GenBank/DDBJ databases">
        <title>Mariniflexile gromovii gen. nov., sp. nov., a gliding bacterium isolated from the sea urchin Strongylocentrotus intermedius.</title>
        <authorList>
            <person name="Ko S."/>
            <person name="Le V."/>
            <person name="Ahn C.-Y."/>
            <person name="Oh H.-M."/>
        </authorList>
    </citation>
    <scope>NUCLEOTIDE SEQUENCE [LARGE SCALE GENOMIC DNA]</scope>
    <source>
        <strain evidence="2 3">KCTC 12570</strain>
    </source>
</reference>
<name>A0ABS4BQX0_9FLAO</name>
<sequence>MKIKTITCHEVYNHGASLQEHALLKYLENLGHDAETIRYKPSYFDSDKFSLWEVSSPKFESNIIFKVFYILAKLPSRLIALKRKKSFDDFSSKYINATKQSYKSNEQLSKNLPYADAYICGSDQIWNSFFENGKDPAFYLDFVPDNKLKISYAASFAIDTLEDSIKKFVSEQVNKINYISVRETSGLKILAELNITDTTQVLDPVFLLPAKYWHDTFVNEISEKYILIYDFDSNPSLKKMALTLAKTNKLKIYTVNRNINYADTNFWLKGPEYFLSLLANAQFVISNSFHAVAFSLIFEKQFLVVNRLENINTRMRDLLALLNISDLLISDPNDPNISIQPISSYEPINKELEASIARSKLFLQKALNSN</sequence>
<dbReference type="Proteomes" id="UP000670776">
    <property type="component" value="Unassembled WGS sequence"/>
</dbReference>